<dbReference type="Proteomes" id="UP001159363">
    <property type="component" value="Chromosome 10"/>
</dbReference>
<comment type="caution">
    <text evidence="2">The sequence shown here is derived from an EMBL/GenBank/DDBJ whole genome shotgun (WGS) entry which is preliminary data.</text>
</comment>
<proteinExistence type="predicted"/>
<organism evidence="2 3">
    <name type="scientific">Dryococelus australis</name>
    <dbReference type="NCBI Taxonomy" id="614101"/>
    <lineage>
        <taxon>Eukaryota</taxon>
        <taxon>Metazoa</taxon>
        <taxon>Ecdysozoa</taxon>
        <taxon>Arthropoda</taxon>
        <taxon>Hexapoda</taxon>
        <taxon>Insecta</taxon>
        <taxon>Pterygota</taxon>
        <taxon>Neoptera</taxon>
        <taxon>Polyneoptera</taxon>
        <taxon>Phasmatodea</taxon>
        <taxon>Verophasmatodea</taxon>
        <taxon>Anareolatae</taxon>
        <taxon>Phasmatidae</taxon>
        <taxon>Eurycanthinae</taxon>
        <taxon>Dryococelus</taxon>
    </lineage>
</organism>
<name>A0ABQ9GM86_9NEOP</name>
<sequence length="109" mass="12112">MRPISDNGTTLCSARRGPHHSASEPTVHTGYLRNILILTFEKMAPTLLAPAVLLSGLDQLCHCSQNLMLLRYIYLLPIQLKIGHVVEHNPVPDTVPRVTTSRTIQECLC</sequence>
<gene>
    <name evidence="2" type="ORF">PR048_026748</name>
</gene>
<evidence type="ECO:0000313" key="2">
    <source>
        <dbReference type="EMBL" id="KAJ8873131.1"/>
    </source>
</evidence>
<accession>A0ABQ9GM86</accession>
<reference evidence="2 3" key="1">
    <citation type="submission" date="2023-02" db="EMBL/GenBank/DDBJ databases">
        <title>LHISI_Scaffold_Assembly.</title>
        <authorList>
            <person name="Stuart O.P."/>
            <person name="Cleave R."/>
            <person name="Magrath M.J.L."/>
            <person name="Mikheyev A.S."/>
        </authorList>
    </citation>
    <scope>NUCLEOTIDE SEQUENCE [LARGE SCALE GENOMIC DNA]</scope>
    <source>
        <strain evidence="2">Daus_M_001</strain>
        <tissue evidence="2">Leg muscle</tissue>
    </source>
</reference>
<keyword evidence="3" id="KW-1185">Reference proteome</keyword>
<dbReference type="EMBL" id="JARBHB010000011">
    <property type="protein sequence ID" value="KAJ8873131.1"/>
    <property type="molecule type" value="Genomic_DNA"/>
</dbReference>
<protein>
    <submittedName>
        <fullName evidence="2">Uncharacterized protein</fullName>
    </submittedName>
</protein>
<feature type="compositionally biased region" description="Polar residues" evidence="1">
    <location>
        <begin position="1"/>
        <end position="12"/>
    </location>
</feature>
<evidence type="ECO:0000313" key="3">
    <source>
        <dbReference type="Proteomes" id="UP001159363"/>
    </source>
</evidence>
<feature type="region of interest" description="Disordered" evidence="1">
    <location>
        <begin position="1"/>
        <end position="25"/>
    </location>
</feature>
<evidence type="ECO:0000256" key="1">
    <source>
        <dbReference type="SAM" id="MobiDB-lite"/>
    </source>
</evidence>